<feature type="non-terminal residue" evidence="1">
    <location>
        <position position="34"/>
    </location>
</feature>
<sequence length="34" mass="3751">MITILFRGIDDLAPFVVGLLMKYFFDALSGDGNT</sequence>
<evidence type="ECO:0000313" key="1">
    <source>
        <dbReference type="EMBL" id="SVB19264.1"/>
    </source>
</evidence>
<organism evidence="1">
    <name type="scientific">marine metagenome</name>
    <dbReference type="NCBI Taxonomy" id="408172"/>
    <lineage>
        <taxon>unclassified sequences</taxon>
        <taxon>metagenomes</taxon>
        <taxon>ecological metagenomes</taxon>
    </lineage>
</organism>
<dbReference type="AlphaFoldDB" id="A0A382C062"/>
<protein>
    <submittedName>
        <fullName evidence="1">Uncharacterized protein</fullName>
    </submittedName>
</protein>
<reference evidence="1" key="1">
    <citation type="submission" date="2018-05" db="EMBL/GenBank/DDBJ databases">
        <authorList>
            <person name="Lanie J.A."/>
            <person name="Ng W.-L."/>
            <person name="Kazmierczak K.M."/>
            <person name="Andrzejewski T.M."/>
            <person name="Davidsen T.M."/>
            <person name="Wayne K.J."/>
            <person name="Tettelin H."/>
            <person name="Glass J.I."/>
            <person name="Rusch D."/>
            <person name="Podicherti R."/>
            <person name="Tsui H.-C.T."/>
            <person name="Winkler M.E."/>
        </authorList>
    </citation>
    <scope>NUCLEOTIDE SEQUENCE</scope>
</reference>
<proteinExistence type="predicted"/>
<accession>A0A382C062</accession>
<gene>
    <name evidence="1" type="ORF">METZ01_LOCUS172118</name>
</gene>
<dbReference type="EMBL" id="UINC01032123">
    <property type="protein sequence ID" value="SVB19264.1"/>
    <property type="molecule type" value="Genomic_DNA"/>
</dbReference>
<name>A0A382C062_9ZZZZ</name>